<evidence type="ECO:0000256" key="2">
    <source>
        <dbReference type="ARBA" id="ARBA00011955"/>
    </source>
</evidence>
<organism evidence="13 14">
    <name type="scientific">Roseibium sediminicola</name>
    <dbReference type="NCBI Taxonomy" id="2933272"/>
    <lineage>
        <taxon>Bacteria</taxon>
        <taxon>Pseudomonadati</taxon>
        <taxon>Pseudomonadota</taxon>
        <taxon>Alphaproteobacteria</taxon>
        <taxon>Hyphomicrobiales</taxon>
        <taxon>Stappiaceae</taxon>
        <taxon>Roseibium</taxon>
    </lineage>
</organism>
<evidence type="ECO:0000256" key="6">
    <source>
        <dbReference type="ARBA" id="ARBA00022723"/>
    </source>
</evidence>
<dbReference type="EMBL" id="JALNMJ010000010">
    <property type="protein sequence ID" value="MCK7613635.1"/>
    <property type="molecule type" value="Genomic_DNA"/>
</dbReference>
<accession>A0ABT0GWN4</accession>
<keyword evidence="5 11" id="KW-0808">Transferase</keyword>
<protein>
    <recommendedName>
        <fullName evidence="3 11">FAD:protein FMN transferase</fullName>
        <ecNumber evidence="2 11">2.7.1.180</ecNumber>
    </recommendedName>
    <alternativeName>
        <fullName evidence="9 11">Flavin transferase</fullName>
    </alternativeName>
</protein>
<keyword evidence="12" id="KW-1003">Cell membrane</keyword>
<evidence type="ECO:0000256" key="8">
    <source>
        <dbReference type="ARBA" id="ARBA00022842"/>
    </source>
</evidence>
<evidence type="ECO:0000256" key="7">
    <source>
        <dbReference type="ARBA" id="ARBA00022827"/>
    </source>
</evidence>
<dbReference type="InterPro" id="IPR003374">
    <property type="entry name" value="ApbE-like_sf"/>
</dbReference>
<name>A0ABT0GWN4_9HYPH</name>
<comment type="catalytic activity">
    <reaction evidence="10 11 12">
        <text>L-threonyl-[protein] + FAD = FMN-L-threonyl-[protein] + AMP + H(+)</text>
        <dbReference type="Rhea" id="RHEA:36847"/>
        <dbReference type="Rhea" id="RHEA-COMP:11060"/>
        <dbReference type="Rhea" id="RHEA-COMP:11061"/>
        <dbReference type="ChEBI" id="CHEBI:15378"/>
        <dbReference type="ChEBI" id="CHEBI:30013"/>
        <dbReference type="ChEBI" id="CHEBI:57692"/>
        <dbReference type="ChEBI" id="CHEBI:74257"/>
        <dbReference type="ChEBI" id="CHEBI:456215"/>
        <dbReference type="EC" id="2.7.1.180"/>
    </reaction>
</comment>
<evidence type="ECO:0000256" key="5">
    <source>
        <dbReference type="ARBA" id="ARBA00022679"/>
    </source>
</evidence>
<dbReference type="SUPFAM" id="SSF143631">
    <property type="entry name" value="ApbE-like"/>
    <property type="match status" value="1"/>
</dbReference>
<dbReference type="Proteomes" id="UP001431221">
    <property type="component" value="Unassembled WGS sequence"/>
</dbReference>
<comment type="similarity">
    <text evidence="11 12">Belongs to the ApbE family.</text>
</comment>
<evidence type="ECO:0000256" key="10">
    <source>
        <dbReference type="ARBA" id="ARBA00048540"/>
    </source>
</evidence>
<keyword evidence="14" id="KW-1185">Reference proteome</keyword>
<dbReference type="EC" id="2.7.1.180" evidence="2 11"/>
<keyword evidence="12" id="KW-0997">Cell inner membrane</keyword>
<proteinExistence type="inferred from homology"/>
<dbReference type="InterPro" id="IPR024932">
    <property type="entry name" value="ApbE"/>
</dbReference>
<evidence type="ECO:0000313" key="13">
    <source>
        <dbReference type="EMBL" id="MCK7613635.1"/>
    </source>
</evidence>
<dbReference type="Gene3D" id="3.10.520.10">
    <property type="entry name" value="ApbE-like domains"/>
    <property type="match status" value="1"/>
</dbReference>
<evidence type="ECO:0000256" key="12">
    <source>
        <dbReference type="RuleBase" id="RU363002"/>
    </source>
</evidence>
<comment type="cofactor">
    <cofactor evidence="1 12">
        <name>Mg(2+)</name>
        <dbReference type="ChEBI" id="CHEBI:18420"/>
    </cofactor>
</comment>
<evidence type="ECO:0000256" key="4">
    <source>
        <dbReference type="ARBA" id="ARBA00022630"/>
    </source>
</evidence>
<dbReference type="GO" id="GO:0016740">
    <property type="term" value="F:transferase activity"/>
    <property type="evidence" value="ECO:0007669"/>
    <property type="project" value="UniProtKB-KW"/>
</dbReference>
<keyword evidence="7 11" id="KW-0274">FAD</keyword>
<evidence type="ECO:0000256" key="1">
    <source>
        <dbReference type="ARBA" id="ARBA00001946"/>
    </source>
</evidence>
<dbReference type="RefSeq" id="WP_248155696.1">
    <property type="nucleotide sequence ID" value="NZ_JALNMJ010000010.1"/>
</dbReference>
<evidence type="ECO:0000256" key="9">
    <source>
        <dbReference type="ARBA" id="ARBA00031306"/>
    </source>
</evidence>
<evidence type="ECO:0000256" key="11">
    <source>
        <dbReference type="PIRNR" id="PIRNR006268"/>
    </source>
</evidence>
<dbReference type="PROSITE" id="PS51257">
    <property type="entry name" value="PROKAR_LIPOPROTEIN"/>
    <property type="match status" value="1"/>
</dbReference>
<keyword evidence="12" id="KW-0449">Lipoprotein</keyword>
<dbReference type="PANTHER" id="PTHR30040">
    <property type="entry name" value="THIAMINE BIOSYNTHESIS LIPOPROTEIN APBE"/>
    <property type="match status" value="1"/>
</dbReference>
<gene>
    <name evidence="13" type="ORF">M0H32_15785</name>
</gene>
<keyword evidence="4 11" id="KW-0285">Flavoprotein</keyword>
<comment type="caution">
    <text evidence="13">The sequence shown here is derived from an EMBL/GenBank/DDBJ whole genome shotgun (WGS) entry which is preliminary data.</text>
</comment>
<dbReference type="Pfam" id="PF02424">
    <property type="entry name" value="ApbE"/>
    <property type="match status" value="1"/>
</dbReference>
<evidence type="ECO:0000313" key="14">
    <source>
        <dbReference type="Proteomes" id="UP001431221"/>
    </source>
</evidence>
<reference evidence="13" key="1">
    <citation type="submission" date="2022-04" db="EMBL/GenBank/DDBJ databases">
        <title>Roseibium sp. CAU 1639 isolated from mud.</title>
        <authorList>
            <person name="Kim W."/>
        </authorList>
    </citation>
    <scope>NUCLEOTIDE SEQUENCE</scope>
    <source>
        <strain evidence="13">CAU 1639</strain>
    </source>
</reference>
<sequence length="344" mass="36582">MPTNIKFSRRSFILMSLTVAACKGGADVVELSGSTMGTSYSVKALDHERGVDKAALRLAIENSLFKVTAQMSNWDASSEVSRFNAHASTQPMSVSEDLARVISAAKDVHAASEGQFDITLGPVIEAWGFGAKGGSAHAQPSADKLAAAFDAAGQTDGLSVNGTQVRKGRPNTQIFLPSIGKGYGIDQMAQVVKSFGLTDFMVEIGGDLYVSGRNADGLDWQIGIESPDALNRQAYKVASVSNLGMATSGDYRNYFEQDGQRYSHIIDAKTGRPITHRTASVTVLAENAMLADAWATALLVHGTERGLEIANQRDLAVLFIDRHADAGDKGFVTSSSDRFAALQA</sequence>
<keyword evidence="8 11" id="KW-0460">Magnesium</keyword>
<keyword evidence="12" id="KW-0472">Membrane</keyword>
<comment type="subcellular location">
    <subcellularLocation>
        <location evidence="12">Cell inner membrane</location>
        <topology evidence="12">Lipid-anchor</topology>
        <orientation evidence="12">Periplasmic side</orientation>
    </subcellularLocation>
</comment>
<dbReference type="PIRSF" id="PIRSF006268">
    <property type="entry name" value="ApbE"/>
    <property type="match status" value="1"/>
</dbReference>
<evidence type="ECO:0000256" key="3">
    <source>
        <dbReference type="ARBA" id="ARBA00016337"/>
    </source>
</evidence>
<comment type="function">
    <text evidence="12">Flavin transferase that catalyzes the transfer of the FMN moiety of FAD and its covalent binding to the hydroxyl group of a threonine residue in a target flavoprotein.</text>
</comment>
<keyword evidence="6 11" id="KW-0479">Metal-binding</keyword>
<dbReference type="PANTHER" id="PTHR30040:SF2">
    <property type="entry name" value="FAD:PROTEIN FMN TRANSFERASE"/>
    <property type="match status" value="1"/>
</dbReference>